<dbReference type="EMBL" id="CAXDID020000497">
    <property type="protein sequence ID" value="CAL6097483.1"/>
    <property type="molecule type" value="Genomic_DNA"/>
</dbReference>
<evidence type="ECO:0000259" key="6">
    <source>
        <dbReference type="Pfam" id="PF04053"/>
    </source>
</evidence>
<organism evidence="8">
    <name type="scientific">Hexamita inflata</name>
    <dbReference type="NCBI Taxonomy" id="28002"/>
    <lineage>
        <taxon>Eukaryota</taxon>
        <taxon>Metamonada</taxon>
        <taxon>Diplomonadida</taxon>
        <taxon>Hexamitidae</taxon>
        <taxon>Hexamitinae</taxon>
        <taxon>Hexamita</taxon>
    </lineage>
</organism>
<dbReference type="Gene3D" id="1.25.40.470">
    <property type="match status" value="1"/>
</dbReference>
<dbReference type="InterPro" id="IPR050844">
    <property type="entry name" value="Coatomer_complex_subunit"/>
</dbReference>
<dbReference type="GO" id="GO:0006888">
    <property type="term" value="P:endoplasmic reticulum to Golgi vesicle-mediated transport"/>
    <property type="evidence" value="ECO:0007669"/>
    <property type="project" value="TreeGrafter"/>
</dbReference>
<dbReference type="GO" id="GO:0000139">
    <property type="term" value="C:Golgi membrane"/>
    <property type="evidence" value="ECO:0007669"/>
    <property type="project" value="UniProtKB-SubCell"/>
</dbReference>
<gene>
    <name evidence="8" type="ORF">HINF_LOCUS62685</name>
    <name evidence="9" type="ORF">HINF_LOCUS67138</name>
    <name evidence="10" type="ORF">HINF_LOCUS69033</name>
    <name evidence="7" type="ORF">HINF_LOCUS9377</name>
</gene>
<dbReference type="PANTHER" id="PTHR19876">
    <property type="entry name" value="COATOMER"/>
    <property type="match status" value="1"/>
</dbReference>
<dbReference type="InterPro" id="IPR015943">
    <property type="entry name" value="WD40/YVTN_repeat-like_dom_sf"/>
</dbReference>
<dbReference type="InterPro" id="IPR011044">
    <property type="entry name" value="Quino_amine_DH_bsu"/>
</dbReference>
<comment type="caution">
    <text evidence="8">The sequence shown here is derived from an EMBL/GenBank/DDBJ whole genome shotgun (WGS) entry which is preliminary data.</text>
</comment>
<dbReference type="SUPFAM" id="SSF50969">
    <property type="entry name" value="YVTN repeat-like/Quinoprotein amine dehydrogenase"/>
    <property type="match status" value="1"/>
</dbReference>
<evidence type="ECO:0000313" key="9">
    <source>
        <dbReference type="EMBL" id="CAL6093744.1"/>
    </source>
</evidence>
<dbReference type="GO" id="GO:0006886">
    <property type="term" value="P:intracellular protein transport"/>
    <property type="evidence" value="ECO:0007669"/>
    <property type="project" value="InterPro"/>
</dbReference>
<dbReference type="PROSITE" id="PS50294">
    <property type="entry name" value="WD_REPEATS_REGION"/>
    <property type="match status" value="2"/>
</dbReference>
<dbReference type="PROSITE" id="PS50082">
    <property type="entry name" value="WD_REPEATS_2"/>
    <property type="match status" value="2"/>
</dbReference>
<dbReference type="GO" id="GO:0005198">
    <property type="term" value="F:structural molecule activity"/>
    <property type="evidence" value="ECO:0007669"/>
    <property type="project" value="InterPro"/>
</dbReference>
<dbReference type="InterPro" id="IPR001680">
    <property type="entry name" value="WD40_rpt"/>
</dbReference>
<evidence type="ECO:0000256" key="4">
    <source>
        <dbReference type="ARBA" id="ARBA00032920"/>
    </source>
</evidence>
<dbReference type="PANTHER" id="PTHR19876:SF2">
    <property type="entry name" value="COATOMER SUBUNIT BETA"/>
    <property type="match status" value="1"/>
</dbReference>
<dbReference type="Proteomes" id="UP001642409">
    <property type="component" value="Unassembled WGS sequence"/>
</dbReference>
<reference evidence="9 11" key="2">
    <citation type="submission" date="2024-07" db="EMBL/GenBank/DDBJ databases">
        <authorList>
            <person name="Akdeniz Z."/>
        </authorList>
    </citation>
    <scope>NUCLEOTIDE SEQUENCE [LARGE SCALE GENOMIC DNA]</scope>
</reference>
<dbReference type="InterPro" id="IPR036322">
    <property type="entry name" value="WD40_repeat_dom_sf"/>
</dbReference>
<proteinExistence type="predicted"/>
<dbReference type="Pfam" id="PF00400">
    <property type="entry name" value="WD40"/>
    <property type="match status" value="3"/>
</dbReference>
<dbReference type="GO" id="GO:0006891">
    <property type="term" value="P:intra-Golgi vesicle-mediated transport"/>
    <property type="evidence" value="ECO:0007669"/>
    <property type="project" value="TreeGrafter"/>
</dbReference>
<dbReference type="AlphaFoldDB" id="A0AA86UWR9"/>
<keyword evidence="2 5" id="KW-0853">WD repeat</keyword>
<evidence type="ECO:0000256" key="2">
    <source>
        <dbReference type="ARBA" id="ARBA00022574"/>
    </source>
</evidence>
<dbReference type="EMBL" id="CATOUU010000232">
    <property type="protein sequence ID" value="CAI9921732.1"/>
    <property type="molecule type" value="Genomic_DNA"/>
</dbReference>
<dbReference type="EMBL" id="CAXDID020000460">
    <property type="protein sequence ID" value="CAL6093744.1"/>
    <property type="molecule type" value="Genomic_DNA"/>
</dbReference>
<sequence length="940" mass="104692">MSSLPAISTLAQIRSARVKCTDFHPTRQQVIIGLYSGEIILYDYKANQQVKQVALLSSPIRSIKYIADGIYFAVGSDDGRLRIYDSFSFQLRQNIKAHVDFVRSIVLHPSAPVILTAGDDTIIRAWSYNKSTAALELEAEYTGHEHFVMSISSDPQGLRLVSASQDKTVKIWDISHFQNIEDFRTKAQEGRIGNQMGKREESLVDKMNMKTVNSLTKQAGNMITGFVTNTPAFKSNLGEDFTPRVKFDPLFTLNGHADCVNQAVWCESQALSGGQENPYAQGCLQFIASVSDDHDLFIWDTYSRQIIKKQQQHTDVINSVHFVKQLQLLVTSSEDNSTILISTQSMAQERTLNFGLERGWCCSSMQSGASTILALGYDAGTVILRIGDFAPVCAFSSQKATRFVVSGQYNHAYSKIDQSLTVGGFIPKSSSNLALSNNLAKALISEPEFKQITDDVPGVIKKMEYSAGGKFLCIQGETEAVILSALTGKKKFDCQCRQFCFAAEFVPSQFTLADKPEKFEYDYESTLEQQNVYAIVTEKQRRVIKIFSASDSQELQKVKVDFPVDKLFSGPLMGVANNEVFVLYDWEEGKFVTQIDMQVTQVIWNSAGDLVTLVTPTETYILQVNYGQIASSLSDEAYDEYNGVDNAVTELICLPVTIQSGAFTSDSKLFVYADLEGVHQLFMDEVTQQDSTSSVLLQVDQLKQVIQVLGTYNIDSQTERIVLFGEANASYYNEQNLLYVAAVNVDKSVLTFKQLALNGKINEAVEYAKENLKSKSAIEFAADYLIKVGAATNIVVDLLQDVSQKIKYAHKLKRYDLVVELNGEDLRLTAEDAFMGGYITEACNCYIKLQDWSMVLICAYILGDLDALKVLIEKAENNVKFRAAILLDDVEAALNALDSPAQQVIFKKARDMLSPDDIAKWKLQLIEAKRSDVADSLEEQ</sequence>
<dbReference type="PROSITE" id="PS00678">
    <property type="entry name" value="WD_REPEATS_1"/>
    <property type="match status" value="1"/>
</dbReference>
<evidence type="ECO:0000256" key="1">
    <source>
        <dbReference type="ARBA" id="ARBA00004255"/>
    </source>
</evidence>
<evidence type="ECO:0000256" key="5">
    <source>
        <dbReference type="PROSITE-ProRule" id="PRU00221"/>
    </source>
</evidence>
<dbReference type="InterPro" id="IPR006692">
    <property type="entry name" value="Beta-prop_COPA/B_2nd"/>
</dbReference>
<dbReference type="EMBL" id="CATOUU010001158">
    <property type="protein sequence ID" value="CAI9975040.1"/>
    <property type="molecule type" value="Genomic_DNA"/>
</dbReference>
<feature type="repeat" description="WD" evidence="5">
    <location>
        <begin position="141"/>
        <end position="182"/>
    </location>
</feature>
<feature type="domain" description="COPA/B second beta-propeller" evidence="6">
    <location>
        <begin position="530"/>
        <end position="682"/>
    </location>
</feature>
<comment type="subcellular location">
    <subcellularLocation>
        <location evidence="1">Golgi apparatus membrane</location>
        <topology evidence="1">Peripheral membrane protein</topology>
        <orientation evidence="1">Cytoplasmic side</orientation>
    </subcellularLocation>
</comment>
<dbReference type="SMART" id="SM00320">
    <property type="entry name" value="WD40"/>
    <property type="match status" value="6"/>
</dbReference>
<name>A0AA86UWR9_9EUKA</name>
<reference evidence="8" key="1">
    <citation type="submission" date="2023-06" db="EMBL/GenBank/DDBJ databases">
        <authorList>
            <person name="Kurt Z."/>
        </authorList>
    </citation>
    <scope>NUCLEOTIDE SEQUENCE</scope>
</reference>
<keyword evidence="3" id="KW-0677">Repeat</keyword>
<evidence type="ECO:0000313" key="11">
    <source>
        <dbReference type="Proteomes" id="UP001642409"/>
    </source>
</evidence>
<dbReference type="GO" id="GO:0006890">
    <property type="term" value="P:retrograde vesicle-mediated transport, Golgi to endoplasmic reticulum"/>
    <property type="evidence" value="ECO:0007669"/>
    <property type="project" value="TreeGrafter"/>
</dbReference>
<evidence type="ECO:0000313" key="7">
    <source>
        <dbReference type="EMBL" id="CAI9921732.1"/>
    </source>
</evidence>
<evidence type="ECO:0000313" key="10">
    <source>
        <dbReference type="EMBL" id="CAL6097483.1"/>
    </source>
</evidence>
<evidence type="ECO:0000313" key="8">
    <source>
        <dbReference type="EMBL" id="CAI9975040.1"/>
    </source>
</evidence>
<dbReference type="Gene3D" id="2.130.10.10">
    <property type="entry name" value="YVTN repeat-like/Quinoprotein amine dehydrogenase"/>
    <property type="match status" value="2"/>
</dbReference>
<dbReference type="GO" id="GO:0030126">
    <property type="term" value="C:COPI vesicle coat"/>
    <property type="evidence" value="ECO:0007669"/>
    <property type="project" value="TreeGrafter"/>
</dbReference>
<dbReference type="InterPro" id="IPR019775">
    <property type="entry name" value="WD40_repeat_CS"/>
</dbReference>
<dbReference type="SUPFAM" id="SSF50978">
    <property type="entry name" value="WD40 repeat-like"/>
    <property type="match status" value="1"/>
</dbReference>
<accession>A0AA86UWR9</accession>
<dbReference type="Pfam" id="PF04053">
    <property type="entry name" value="B-prop_COPA_B_2nd"/>
    <property type="match status" value="1"/>
</dbReference>
<protein>
    <recommendedName>
        <fullName evidence="4">Beta'-coat protein</fullName>
    </recommendedName>
</protein>
<evidence type="ECO:0000256" key="3">
    <source>
        <dbReference type="ARBA" id="ARBA00022737"/>
    </source>
</evidence>
<keyword evidence="11" id="KW-1185">Reference proteome</keyword>
<feature type="repeat" description="WD" evidence="5">
    <location>
        <begin position="95"/>
        <end position="136"/>
    </location>
</feature>